<dbReference type="Pfam" id="PF13649">
    <property type="entry name" value="Methyltransf_25"/>
    <property type="match status" value="1"/>
</dbReference>
<sequence length="68" mass="7575">MGTGRVANLIAQVVKKGRIYAVDIDENMIKLAREKYLHVKNVIFLISYISNANLPQPVDIIISNAAIH</sequence>
<organism evidence="2 3">
    <name type="scientific">Candidatus Nitrosocosmicus franklandianus</name>
    <dbReference type="NCBI Taxonomy" id="1798806"/>
    <lineage>
        <taxon>Archaea</taxon>
        <taxon>Nitrososphaerota</taxon>
        <taxon>Nitrososphaeria</taxon>
        <taxon>Nitrososphaerales</taxon>
        <taxon>Nitrososphaeraceae</taxon>
        <taxon>Candidatus Nitrosocosmicus</taxon>
    </lineage>
</organism>
<feature type="domain" description="Methyltransferase" evidence="1">
    <location>
        <begin position="2"/>
        <end position="68"/>
    </location>
</feature>
<keyword evidence="2" id="KW-0489">Methyltransferase</keyword>
<evidence type="ECO:0000259" key="1">
    <source>
        <dbReference type="Pfam" id="PF13649"/>
    </source>
</evidence>
<keyword evidence="3" id="KW-1185">Reference proteome</keyword>
<dbReference type="AlphaFoldDB" id="A0A484IAY7"/>
<accession>A0A484IAY7</accession>
<dbReference type="GO" id="GO:0030798">
    <property type="term" value="F:trans-aconitate 2-methyltransferase activity"/>
    <property type="evidence" value="ECO:0007669"/>
    <property type="project" value="UniProtKB-EC"/>
</dbReference>
<keyword evidence="2" id="KW-0808">Transferase</keyword>
<dbReference type="GO" id="GO:0032259">
    <property type="term" value="P:methylation"/>
    <property type="evidence" value="ECO:0007669"/>
    <property type="project" value="UniProtKB-KW"/>
</dbReference>
<evidence type="ECO:0000313" key="3">
    <source>
        <dbReference type="Proteomes" id="UP000294299"/>
    </source>
</evidence>
<reference evidence="2 3" key="1">
    <citation type="submission" date="2019-02" db="EMBL/GenBank/DDBJ databases">
        <authorList>
            <person name="Lehtovirta-Morley E L."/>
        </authorList>
    </citation>
    <scope>NUCLEOTIDE SEQUENCE [LARGE SCALE GENOMIC DNA]</scope>
    <source>
        <strain evidence="2">NFRAN1</strain>
    </source>
</reference>
<dbReference type="KEGG" id="nfn:NFRAN_0863"/>
<proteinExistence type="predicted"/>
<dbReference type="OrthoDB" id="11691at2157"/>
<evidence type="ECO:0000313" key="2">
    <source>
        <dbReference type="EMBL" id="VFJ13185.1"/>
    </source>
</evidence>
<dbReference type="Gene3D" id="3.40.50.150">
    <property type="entry name" value="Vaccinia Virus protein VP39"/>
    <property type="match status" value="1"/>
</dbReference>
<dbReference type="InterPro" id="IPR041698">
    <property type="entry name" value="Methyltransf_25"/>
</dbReference>
<dbReference type="Proteomes" id="UP000294299">
    <property type="component" value="Chromosome NFRAN"/>
</dbReference>
<dbReference type="SUPFAM" id="SSF53335">
    <property type="entry name" value="S-adenosyl-L-methionine-dependent methyltransferases"/>
    <property type="match status" value="1"/>
</dbReference>
<gene>
    <name evidence="2" type="ORF">NFRAN_0863</name>
</gene>
<name>A0A484IAY7_9ARCH</name>
<dbReference type="EC" id="2.1.1.144" evidence="2"/>
<protein>
    <submittedName>
        <fullName evidence="2">Trans-aconitate 2-methyltransferase</fullName>
        <ecNumber evidence="2">2.1.1.144</ecNumber>
    </submittedName>
</protein>
<dbReference type="InterPro" id="IPR029063">
    <property type="entry name" value="SAM-dependent_MTases_sf"/>
</dbReference>
<dbReference type="CDD" id="cd02440">
    <property type="entry name" value="AdoMet_MTases"/>
    <property type="match status" value="1"/>
</dbReference>
<dbReference type="EMBL" id="LR216287">
    <property type="protein sequence ID" value="VFJ13185.1"/>
    <property type="molecule type" value="Genomic_DNA"/>
</dbReference>